<dbReference type="GO" id="GO:0044550">
    <property type="term" value="P:secondary metabolite biosynthetic process"/>
    <property type="evidence" value="ECO:0007669"/>
    <property type="project" value="TreeGrafter"/>
</dbReference>
<comment type="caution">
    <text evidence="5">The sequence shown here is derived from an EMBL/GenBank/DDBJ whole genome shotgun (WGS) entry which is preliminary data.</text>
</comment>
<protein>
    <submittedName>
        <fullName evidence="5">3-oxoacyl-(Acyl-carrier-protein) synthase III</fullName>
    </submittedName>
</protein>
<dbReference type="CDD" id="cd00830">
    <property type="entry name" value="KAS_III"/>
    <property type="match status" value="1"/>
</dbReference>
<name>A4BNN5_9GAMM</name>
<dbReference type="GO" id="GO:0004315">
    <property type="term" value="F:3-oxoacyl-[acyl-carrier-protein] synthase activity"/>
    <property type="evidence" value="ECO:0007669"/>
    <property type="project" value="InterPro"/>
</dbReference>
<evidence type="ECO:0000256" key="1">
    <source>
        <dbReference type="ARBA" id="ARBA00022679"/>
    </source>
</evidence>
<proteinExistence type="predicted"/>
<dbReference type="PANTHER" id="PTHR34069:SF2">
    <property type="entry name" value="BETA-KETOACYL-[ACYL-CARRIER-PROTEIN] SYNTHASE III"/>
    <property type="match status" value="1"/>
</dbReference>
<dbReference type="InterPro" id="IPR016039">
    <property type="entry name" value="Thiolase-like"/>
</dbReference>
<dbReference type="AlphaFoldDB" id="A4BNN5"/>
<evidence type="ECO:0000259" key="4">
    <source>
        <dbReference type="Pfam" id="PF08545"/>
    </source>
</evidence>
<keyword evidence="6" id="KW-1185">Reference proteome</keyword>
<dbReference type="EMBL" id="AAOF01000002">
    <property type="protein sequence ID" value="EAR22834.1"/>
    <property type="molecule type" value="Genomic_DNA"/>
</dbReference>
<dbReference type="Proteomes" id="UP000003374">
    <property type="component" value="Unassembled WGS sequence"/>
</dbReference>
<dbReference type="PANTHER" id="PTHR34069">
    <property type="entry name" value="3-OXOACYL-[ACYL-CARRIER-PROTEIN] SYNTHASE 3"/>
    <property type="match status" value="1"/>
</dbReference>
<feature type="domain" description="Beta-ketoacyl-[acyl-carrier-protein] synthase III N-terminal" evidence="4">
    <location>
        <begin position="124"/>
        <end position="201"/>
    </location>
</feature>
<organism evidence="5 6">
    <name type="scientific">Nitrococcus mobilis Nb-231</name>
    <dbReference type="NCBI Taxonomy" id="314278"/>
    <lineage>
        <taxon>Bacteria</taxon>
        <taxon>Pseudomonadati</taxon>
        <taxon>Pseudomonadota</taxon>
        <taxon>Gammaproteobacteria</taxon>
        <taxon>Chromatiales</taxon>
        <taxon>Ectothiorhodospiraceae</taxon>
        <taxon>Nitrococcus</taxon>
    </lineage>
</organism>
<evidence type="ECO:0000259" key="3">
    <source>
        <dbReference type="Pfam" id="PF08541"/>
    </source>
</evidence>
<gene>
    <name evidence="5" type="ORF">NB231_10288</name>
</gene>
<dbReference type="Gene3D" id="3.40.47.10">
    <property type="match status" value="1"/>
</dbReference>
<accession>A4BNN5</accession>
<dbReference type="HOGENOM" id="CLU_039592_3_1_6"/>
<evidence type="ECO:0000256" key="2">
    <source>
        <dbReference type="ARBA" id="ARBA00023315"/>
    </source>
</evidence>
<keyword evidence="2" id="KW-0012">Acyltransferase</keyword>
<reference evidence="5 6" key="1">
    <citation type="submission" date="2006-02" db="EMBL/GenBank/DDBJ databases">
        <authorList>
            <person name="Waterbury J."/>
            <person name="Ferriera S."/>
            <person name="Johnson J."/>
            <person name="Kravitz S."/>
            <person name="Halpern A."/>
            <person name="Remington K."/>
            <person name="Beeson K."/>
            <person name="Tran B."/>
            <person name="Rogers Y.-H."/>
            <person name="Friedman R."/>
            <person name="Venter J.C."/>
        </authorList>
    </citation>
    <scope>NUCLEOTIDE SEQUENCE [LARGE SCALE GENOMIC DNA]</scope>
    <source>
        <strain evidence="5 6">Nb-231</strain>
    </source>
</reference>
<dbReference type="STRING" id="314278.NB231_10288"/>
<dbReference type="InterPro" id="IPR013751">
    <property type="entry name" value="ACP_syn_III_N"/>
</dbReference>
<dbReference type="GO" id="GO:0006633">
    <property type="term" value="P:fatty acid biosynthetic process"/>
    <property type="evidence" value="ECO:0007669"/>
    <property type="project" value="InterPro"/>
</dbReference>
<dbReference type="InterPro" id="IPR013747">
    <property type="entry name" value="ACP_syn_III_C"/>
</dbReference>
<evidence type="ECO:0000313" key="5">
    <source>
        <dbReference type="EMBL" id="EAR22834.1"/>
    </source>
</evidence>
<dbReference type="SUPFAM" id="SSF53901">
    <property type="entry name" value="Thiolase-like"/>
    <property type="match status" value="1"/>
</dbReference>
<feature type="domain" description="Beta-ketoacyl-[acyl-carrier-protein] synthase III C-terminal" evidence="3">
    <location>
        <begin position="255"/>
        <end position="342"/>
    </location>
</feature>
<keyword evidence="1" id="KW-0808">Transferase</keyword>
<dbReference type="eggNOG" id="COG0332">
    <property type="taxonomic scope" value="Bacteria"/>
</dbReference>
<dbReference type="Pfam" id="PF08545">
    <property type="entry name" value="ACP_syn_III"/>
    <property type="match status" value="1"/>
</dbReference>
<sequence length="363" mass="38687">MLCLNIAFEVLMARIANLIATGRYIPAHRVTNEALQARFAALGRAESIVKLAASSGIRQRWYAPDDWATSDLILPAARQALERAGRSPEAVDLIIVGTDSPDYLTPATATVVQAKLGAFRAGTFDIGCACASFPTALAVAAGLLATNPGLRTILVTGAYLMHRLADPEDPLIFLYGDGAGAAVVEPGDEPGFLGSAFRADGRYAQHWGIYAGGTAEPASQAAVRAGRTRVRLHERYPPEINHEGWIALVRTLATQCGFRIQDVAQAIFTQINQRTIWDVCGALGLPVTRAHTIMDKWGYTGSACLPMALDDAIEQGLIRPGDLVMMVGSGVGYNLAGVALRITEQLMAPQPPRAGQTQGQQNL</sequence>
<evidence type="ECO:0000313" key="6">
    <source>
        <dbReference type="Proteomes" id="UP000003374"/>
    </source>
</evidence>
<dbReference type="Pfam" id="PF08541">
    <property type="entry name" value="ACP_syn_III_C"/>
    <property type="match status" value="1"/>
</dbReference>